<dbReference type="InterPro" id="IPR005801">
    <property type="entry name" value="ADC_synthase"/>
</dbReference>
<sequence length="357" mass="38820">MARVVVSWSSPRRRFELSAPAEIHDLEAARSQLRQGMLLCALLPFDGAERISAAVGFPRSVSSVVDPAEQRAPAEVRHLGSSTGRGAFQAAIHEAISRIEDGSIEKVVLARHVDLTSSEPWAVRDVLARLRSRGRTARFSYSQGNHTIIGASPELLVSHDGTEICSVPLAGSRARPPRPADRSNTINALERSAKDNHEHQVVVDAVHETLRPLGPVRQRRGVVQTTDSLHLMTELRVRPVAPVRSLDVARRLHPTPAICGTPRSAAKDLLRELEDRDRGYFSGVVGWEAADGTGEWWLVIRSAELAGRSATASAGVGIVRGSDPAAELAETDHKLRPMLRALGVSDIPSLDRRTEEP</sequence>
<dbReference type="InterPro" id="IPR015890">
    <property type="entry name" value="Chorismate_C"/>
</dbReference>
<name>A0A8H9GAU2_9MICO</name>
<dbReference type="PANTHER" id="PTHR42839">
    <property type="entry name" value="ISOCHORISMATE SYNTHASE ENTC"/>
    <property type="match status" value="1"/>
</dbReference>
<feature type="domain" description="Chorismate-utilising enzyme C-terminal" evidence="6">
    <location>
        <begin position="87"/>
        <end position="334"/>
    </location>
</feature>
<accession>A0A8H9GAU2</accession>
<evidence type="ECO:0000256" key="2">
    <source>
        <dbReference type="ARBA" id="ARBA00005297"/>
    </source>
</evidence>
<dbReference type="EMBL" id="JAFBCG010000001">
    <property type="protein sequence ID" value="MBM7803488.1"/>
    <property type="molecule type" value="Genomic_DNA"/>
</dbReference>
<evidence type="ECO:0000256" key="4">
    <source>
        <dbReference type="ARBA" id="ARBA00023235"/>
    </source>
</evidence>
<dbReference type="GO" id="GO:0008909">
    <property type="term" value="F:isochorismate synthase activity"/>
    <property type="evidence" value="ECO:0007669"/>
    <property type="project" value="UniProtKB-EC"/>
</dbReference>
<protein>
    <recommendedName>
        <fullName evidence="3">isochorismate synthase</fullName>
        <ecNumber evidence="3">5.4.4.2</ecNumber>
    </recommendedName>
    <alternativeName>
        <fullName evidence="5">Isochorismate mutase</fullName>
    </alternativeName>
</protein>
<proteinExistence type="inferred from homology"/>
<comment type="caution">
    <text evidence="7">The sequence shown here is derived from an EMBL/GenBank/DDBJ whole genome shotgun (WGS) entry which is preliminary data.</text>
</comment>
<reference evidence="8 10" key="3">
    <citation type="submission" date="2021-01" db="EMBL/GenBank/DDBJ databases">
        <title>Sequencing the genomes of 1000 actinobacteria strains.</title>
        <authorList>
            <person name="Klenk H.-P."/>
        </authorList>
    </citation>
    <scope>NUCLEOTIDE SEQUENCE [LARGE SCALE GENOMIC DNA]</scope>
    <source>
        <strain evidence="8 10">DSM 20542</strain>
    </source>
</reference>
<dbReference type="GO" id="GO:0009697">
    <property type="term" value="P:salicylic acid biosynthetic process"/>
    <property type="evidence" value="ECO:0007669"/>
    <property type="project" value="TreeGrafter"/>
</dbReference>
<dbReference type="Gene3D" id="3.60.120.10">
    <property type="entry name" value="Anthranilate synthase"/>
    <property type="match status" value="1"/>
</dbReference>
<keyword evidence="4 8" id="KW-0413">Isomerase</keyword>
<evidence type="ECO:0000313" key="10">
    <source>
        <dbReference type="Proteomes" id="UP000746584"/>
    </source>
</evidence>
<dbReference type="EC" id="5.4.4.2" evidence="3"/>
<evidence type="ECO:0000256" key="3">
    <source>
        <dbReference type="ARBA" id="ARBA00012824"/>
    </source>
</evidence>
<organism evidence="7 9">
    <name type="scientific">Curtobacterium luteum</name>
    <dbReference type="NCBI Taxonomy" id="33881"/>
    <lineage>
        <taxon>Bacteria</taxon>
        <taxon>Bacillati</taxon>
        <taxon>Actinomycetota</taxon>
        <taxon>Actinomycetes</taxon>
        <taxon>Micrococcales</taxon>
        <taxon>Microbacteriaceae</taxon>
        <taxon>Curtobacterium</taxon>
    </lineage>
</organism>
<dbReference type="SUPFAM" id="SSF56322">
    <property type="entry name" value="ADC synthase"/>
    <property type="match status" value="1"/>
</dbReference>
<keyword evidence="10" id="KW-1185">Reference proteome</keyword>
<dbReference type="RefSeq" id="WP_175327980.1">
    <property type="nucleotide sequence ID" value="NZ_BMOI01000006.1"/>
</dbReference>
<evidence type="ECO:0000313" key="8">
    <source>
        <dbReference type="EMBL" id="MBM7803488.1"/>
    </source>
</evidence>
<comment type="catalytic activity">
    <reaction evidence="1">
        <text>chorismate = isochorismate</text>
        <dbReference type="Rhea" id="RHEA:18985"/>
        <dbReference type="ChEBI" id="CHEBI:29748"/>
        <dbReference type="ChEBI" id="CHEBI:29780"/>
        <dbReference type="EC" id="5.4.4.2"/>
    </reaction>
</comment>
<reference evidence="7" key="2">
    <citation type="submission" date="2020-09" db="EMBL/GenBank/DDBJ databases">
        <authorList>
            <person name="Sun Q."/>
            <person name="Ohkuma M."/>
        </authorList>
    </citation>
    <scope>NUCLEOTIDE SEQUENCE</scope>
    <source>
        <strain evidence="7">JCM 1480</strain>
    </source>
</reference>
<dbReference type="NCBIfam" id="TIGR00543">
    <property type="entry name" value="isochor_syn"/>
    <property type="match status" value="1"/>
</dbReference>
<dbReference type="Pfam" id="PF00425">
    <property type="entry name" value="Chorismate_bind"/>
    <property type="match status" value="1"/>
</dbReference>
<evidence type="ECO:0000256" key="5">
    <source>
        <dbReference type="ARBA" id="ARBA00041564"/>
    </source>
</evidence>
<dbReference type="InterPro" id="IPR004561">
    <property type="entry name" value="IsoChor_synthase"/>
</dbReference>
<comment type="similarity">
    <text evidence="2">Belongs to the isochorismate synthase family.</text>
</comment>
<evidence type="ECO:0000256" key="1">
    <source>
        <dbReference type="ARBA" id="ARBA00000799"/>
    </source>
</evidence>
<gene>
    <name evidence="7" type="ORF">GCM10009769_17950</name>
    <name evidence="8" type="ORF">JOE58_002739</name>
</gene>
<dbReference type="Proteomes" id="UP000746584">
    <property type="component" value="Unassembled WGS sequence"/>
</dbReference>
<dbReference type="EMBL" id="BMOI01000006">
    <property type="protein sequence ID" value="GGL00143.1"/>
    <property type="molecule type" value="Genomic_DNA"/>
</dbReference>
<dbReference type="AlphaFoldDB" id="A0A8H9GAU2"/>
<evidence type="ECO:0000313" key="7">
    <source>
        <dbReference type="EMBL" id="GGL00143.1"/>
    </source>
</evidence>
<reference evidence="7" key="1">
    <citation type="journal article" date="2014" name="Int. J. Syst. Evol. Microbiol.">
        <title>Complete genome sequence of Corynebacterium casei LMG S-19264T (=DSM 44701T), isolated from a smear-ripened cheese.</title>
        <authorList>
            <consortium name="US DOE Joint Genome Institute (JGI-PGF)"/>
            <person name="Walter F."/>
            <person name="Albersmeier A."/>
            <person name="Kalinowski J."/>
            <person name="Ruckert C."/>
        </authorList>
    </citation>
    <scope>NUCLEOTIDE SEQUENCE</scope>
    <source>
        <strain evidence="7">JCM 1480</strain>
    </source>
</reference>
<dbReference type="PANTHER" id="PTHR42839:SF2">
    <property type="entry name" value="ISOCHORISMATE SYNTHASE ENTC"/>
    <property type="match status" value="1"/>
</dbReference>
<evidence type="ECO:0000259" key="6">
    <source>
        <dbReference type="Pfam" id="PF00425"/>
    </source>
</evidence>
<dbReference type="Proteomes" id="UP000648535">
    <property type="component" value="Unassembled WGS sequence"/>
</dbReference>
<evidence type="ECO:0000313" key="9">
    <source>
        <dbReference type="Proteomes" id="UP000648535"/>
    </source>
</evidence>